<reference evidence="1 2" key="1">
    <citation type="submission" date="2018-05" db="EMBL/GenBank/DDBJ databases">
        <title>Description of Sphingomonas pokkalii sp nov, isolated from the rhizosphere of saline tolerant pokkali rice and its draft genome analysis.</title>
        <authorList>
            <person name="Menon R."/>
            <person name="Kumari S."/>
            <person name="Rameshkumar N."/>
        </authorList>
    </citation>
    <scope>NUCLEOTIDE SEQUENCE [LARGE SCALE GENOMIC DNA]</scope>
    <source>
        <strain evidence="1 2">L3B27</strain>
    </source>
</reference>
<dbReference type="RefSeq" id="WP_116468765.1">
    <property type="nucleotide sequence ID" value="NZ_QENQ01000001.1"/>
</dbReference>
<dbReference type="OrthoDB" id="9783269at2"/>
<evidence type="ECO:0000313" key="2">
    <source>
        <dbReference type="Proteomes" id="UP000245890"/>
    </source>
</evidence>
<comment type="caution">
    <text evidence="1">The sequence shown here is derived from an EMBL/GenBank/DDBJ whole genome shotgun (WGS) entry which is preliminary data.</text>
</comment>
<name>A0A2U0SD71_9SPHN</name>
<protein>
    <submittedName>
        <fullName evidence="1">Histidine phosphatase family protein</fullName>
    </submittedName>
</protein>
<keyword evidence="2" id="KW-1185">Reference proteome</keyword>
<dbReference type="GO" id="GO:0005737">
    <property type="term" value="C:cytoplasm"/>
    <property type="evidence" value="ECO:0007669"/>
    <property type="project" value="TreeGrafter"/>
</dbReference>
<dbReference type="GO" id="GO:0016791">
    <property type="term" value="F:phosphatase activity"/>
    <property type="evidence" value="ECO:0007669"/>
    <property type="project" value="TreeGrafter"/>
</dbReference>
<evidence type="ECO:0000313" key="1">
    <source>
        <dbReference type="EMBL" id="PVX29326.1"/>
    </source>
</evidence>
<organism evidence="1 2">
    <name type="scientific">Sphingomonas pokkalii</name>
    <dbReference type="NCBI Taxonomy" id="2175090"/>
    <lineage>
        <taxon>Bacteria</taxon>
        <taxon>Pseudomonadati</taxon>
        <taxon>Pseudomonadota</taxon>
        <taxon>Alphaproteobacteria</taxon>
        <taxon>Sphingomonadales</taxon>
        <taxon>Sphingomonadaceae</taxon>
        <taxon>Sphingomonas</taxon>
    </lineage>
</organism>
<dbReference type="CDD" id="cd07067">
    <property type="entry name" value="HP_PGM_like"/>
    <property type="match status" value="1"/>
</dbReference>
<dbReference type="SMART" id="SM00855">
    <property type="entry name" value="PGAM"/>
    <property type="match status" value="1"/>
</dbReference>
<dbReference type="InterPro" id="IPR050275">
    <property type="entry name" value="PGM_Phosphatase"/>
</dbReference>
<sequence length="199" mass="21423">MTAKVHLIRHGAHDELGRVLSGRSARSPLSPAGRTQAEWLAARFAREEPIAAIHCSPRERARATAEIIGGRIGLRVQVVDALDEVAFGAWTGRSFADLDHDPEWQVWNRERSAARAPEGETMAEATARAVGHIEGLARRGAGGTVLCVSHCDIIRGVVAQYIGLGLDRLLAFDVDPGSVSTLLIGNWGARLLTLNRGPE</sequence>
<gene>
    <name evidence="1" type="ORF">DD559_08335</name>
</gene>
<dbReference type="InterPro" id="IPR029033">
    <property type="entry name" value="His_PPase_superfam"/>
</dbReference>
<dbReference type="PANTHER" id="PTHR48100:SF62">
    <property type="entry name" value="GLUCOSYL-3-PHOSPHOGLYCERATE PHOSPHATASE"/>
    <property type="match status" value="1"/>
</dbReference>
<dbReference type="PANTHER" id="PTHR48100">
    <property type="entry name" value="BROAD-SPECIFICITY PHOSPHATASE YOR283W-RELATED"/>
    <property type="match status" value="1"/>
</dbReference>
<dbReference type="InterPro" id="IPR013078">
    <property type="entry name" value="His_Pase_superF_clade-1"/>
</dbReference>
<dbReference type="EMBL" id="QENQ01000001">
    <property type="protein sequence ID" value="PVX29326.1"/>
    <property type="molecule type" value="Genomic_DNA"/>
</dbReference>
<dbReference type="Proteomes" id="UP000245890">
    <property type="component" value="Unassembled WGS sequence"/>
</dbReference>
<dbReference type="Pfam" id="PF00300">
    <property type="entry name" value="His_Phos_1"/>
    <property type="match status" value="1"/>
</dbReference>
<dbReference type="Gene3D" id="3.40.50.1240">
    <property type="entry name" value="Phosphoglycerate mutase-like"/>
    <property type="match status" value="1"/>
</dbReference>
<dbReference type="AlphaFoldDB" id="A0A2U0SD71"/>
<proteinExistence type="predicted"/>
<accession>A0A2U0SD71</accession>
<dbReference type="SUPFAM" id="SSF53254">
    <property type="entry name" value="Phosphoglycerate mutase-like"/>
    <property type="match status" value="1"/>
</dbReference>